<dbReference type="SUPFAM" id="SSF53613">
    <property type="entry name" value="Ribokinase-like"/>
    <property type="match status" value="1"/>
</dbReference>
<keyword evidence="3 5" id="KW-0418">Kinase</keyword>
<proteinExistence type="inferred from homology"/>
<dbReference type="InterPro" id="IPR052700">
    <property type="entry name" value="Carb_kinase_PfkB-like"/>
</dbReference>
<dbReference type="InterPro" id="IPR011611">
    <property type="entry name" value="PfkB_dom"/>
</dbReference>
<evidence type="ECO:0000313" key="6">
    <source>
        <dbReference type="Proteomes" id="UP000255423"/>
    </source>
</evidence>
<dbReference type="Gene3D" id="3.40.1190.20">
    <property type="match status" value="1"/>
</dbReference>
<sequence length="319" mass="34260">MKKVLGMGAALVDILANVSDEWIAAQGVQKGGMNMVDWPQMEKFLGALENPIHVPGGSTCNTMVGLSRLHGKAAFISKIGDDELGKLFQEHLKNNGVESKLGMSDVATGCVFSAVTPDAQRSMWTYLGASDFLGSDDFTPALYDGVGLLYAEGYRAFNGECFKKSFTLARSLGVETALDFSSFGVVEACRKLFDELFEEKMIDIIIANEDEAYAYAGVKEEAALEVLAKKAKVAVVKIGKRGALIAKDGVVTRVSAGAAKAIDTTGAGDLWASGFLYGYMNGWDMERSGKLGSIVSNEVVQVMGAQIPEEGWQRIYAQM</sequence>
<dbReference type="GO" id="GO:0016301">
    <property type="term" value="F:kinase activity"/>
    <property type="evidence" value="ECO:0007669"/>
    <property type="project" value="UniProtKB-KW"/>
</dbReference>
<dbReference type="InterPro" id="IPR029056">
    <property type="entry name" value="Ribokinase-like"/>
</dbReference>
<reference evidence="5 6" key="1">
    <citation type="submission" date="2017-08" db="EMBL/GenBank/DDBJ databases">
        <authorList>
            <person name="de Groot N.N."/>
        </authorList>
    </citation>
    <scope>NUCLEOTIDE SEQUENCE [LARGE SCALE GENOMIC DNA]</scope>
    <source>
        <strain evidence="5 6">HM2</strain>
    </source>
</reference>
<dbReference type="Pfam" id="PF00294">
    <property type="entry name" value="PfkB"/>
    <property type="match status" value="1"/>
</dbReference>
<dbReference type="PROSITE" id="PS00584">
    <property type="entry name" value="PFKB_KINASES_2"/>
    <property type="match status" value="1"/>
</dbReference>
<evidence type="ECO:0000313" key="5">
    <source>
        <dbReference type="EMBL" id="SUQ19644.1"/>
    </source>
</evidence>
<protein>
    <submittedName>
        <fullName evidence="5">Sugar or nucleoside kinase, ribokinase family</fullName>
    </submittedName>
</protein>
<name>A0A380RW55_FIBSU</name>
<dbReference type="InterPro" id="IPR002173">
    <property type="entry name" value="Carboh/pur_kinase_PfkB_CS"/>
</dbReference>
<feature type="domain" description="Carbohydrate kinase PfkB" evidence="4">
    <location>
        <begin position="53"/>
        <end position="309"/>
    </location>
</feature>
<evidence type="ECO:0000256" key="2">
    <source>
        <dbReference type="ARBA" id="ARBA00022679"/>
    </source>
</evidence>
<organism evidence="5 6">
    <name type="scientific">Fibrobacter succinogenes</name>
    <name type="common">Bacteroides succinogenes</name>
    <dbReference type="NCBI Taxonomy" id="833"/>
    <lineage>
        <taxon>Bacteria</taxon>
        <taxon>Pseudomonadati</taxon>
        <taxon>Fibrobacterota</taxon>
        <taxon>Fibrobacteria</taxon>
        <taxon>Fibrobacterales</taxon>
        <taxon>Fibrobacteraceae</taxon>
        <taxon>Fibrobacter</taxon>
    </lineage>
</organism>
<evidence type="ECO:0000256" key="1">
    <source>
        <dbReference type="ARBA" id="ARBA00010688"/>
    </source>
</evidence>
<evidence type="ECO:0000256" key="3">
    <source>
        <dbReference type="ARBA" id="ARBA00022777"/>
    </source>
</evidence>
<dbReference type="CDD" id="cd01168">
    <property type="entry name" value="adenosine_kinase"/>
    <property type="match status" value="1"/>
</dbReference>
<keyword evidence="2" id="KW-0808">Transferase</keyword>
<dbReference type="EMBL" id="UHJL01000001">
    <property type="protein sequence ID" value="SUQ19644.1"/>
    <property type="molecule type" value="Genomic_DNA"/>
</dbReference>
<dbReference type="PANTHER" id="PTHR43320:SF3">
    <property type="entry name" value="CARBOHYDRATE KINASE PFKB DOMAIN-CONTAINING PROTEIN"/>
    <property type="match status" value="1"/>
</dbReference>
<accession>A0A380RW55</accession>
<dbReference type="PANTHER" id="PTHR43320">
    <property type="entry name" value="SUGAR KINASE"/>
    <property type="match status" value="1"/>
</dbReference>
<dbReference type="Proteomes" id="UP000255423">
    <property type="component" value="Unassembled WGS sequence"/>
</dbReference>
<evidence type="ECO:0000259" key="4">
    <source>
        <dbReference type="Pfam" id="PF00294"/>
    </source>
</evidence>
<dbReference type="AlphaFoldDB" id="A0A380RW55"/>
<dbReference type="RefSeq" id="WP_109572222.1">
    <property type="nucleotide sequence ID" value="NZ_UHJL01000001.1"/>
</dbReference>
<gene>
    <name evidence="5" type="ORF">SAMN05661053_0884</name>
</gene>
<comment type="similarity">
    <text evidence="1">Belongs to the carbohydrate kinase PfkB family.</text>
</comment>